<dbReference type="STRING" id="88036.D8T4D9"/>
<dbReference type="HOGENOM" id="CLU_028970_0_0_1"/>
<dbReference type="GO" id="GO:0001530">
    <property type="term" value="F:lipopolysaccharide binding"/>
    <property type="evidence" value="ECO:0000318"/>
    <property type="project" value="GO_Central"/>
</dbReference>
<dbReference type="Gene3D" id="3.15.10.10">
    <property type="entry name" value="Bactericidal permeability-increasing protein, domain 1"/>
    <property type="match status" value="1"/>
</dbReference>
<keyword evidence="1" id="KW-0325">Glycoprotein</keyword>
<dbReference type="SMART" id="SM00328">
    <property type="entry name" value="BPI1"/>
    <property type="match status" value="1"/>
</dbReference>
<dbReference type="InterPro" id="IPR017942">
    <property type="entry name" value="Lipid-bd_serum_glycop_N"/>
</dbReference>
<evidence type="ECO:0000313" key="4">
    <source>
        <dbReference type="EMBL" id="EFJ08508.1"/>
    </source>
</evidence>
<evidence type="ECO:0000259" key="3">
    <source>
        <dbReference type="SMART" id="SM00329"/>
    </source>
</evidence>
<dbReference type="Proteomes" id="UP000001514">
    <property type="component" value="Unassembled WGS sequence"/>
</dbReference>
<dbReference type="Gene3D" id="3.15.20.10">
    <property type="entry name" value="Bactericidal permeability-increasing protein, domain 2"/>
    <property type="match status" value="1"/>
</dbReference>
<dbReference type="InterPro" id="IPR045897">
    <property type="entry name" value="BPI/LBP_pln"/>
</dbReference>
<dbReference type="InterPro" id="IPR017943">
    <property type="entry name" value="Bactericidal_perm-incr_a/b_dom"/>
</dbReference>
<dbReference type="SMART" id="SM00329">
    <property type="entry name" value="BPI2"/>
    <property type="match status" value="1"/>
</dbReference>
<dbReference type="InParanoid" id="D8T4D9"/>
<name>D8T4D9_SELML</name>
<evidence type="ECO:0000259" key="2">
    <source>
        <dbReference type="SMART" id="SM00328"/>
    </source>
</evidence>
<dbReference type="OMA" id="DPYMEID"/>
<dbReference type="InterPro" id="IPR030675">
    <property type="entry name" value="BPI/LBP"/>
</dbReference>
<evidence type="ECO:0000313" key="5">
    <source>
        <dbReference type="Proteomes" id="UP000001514"/>
    </source>
</evidence>
<dbReference type="PANTHER" id="PTHR46801">
    <property type="entry name" value="OS06G0309200 PROTEIN"/>
    <property type="match status" value="1"/>
</dbReference>
<sequence>MGISYVREVLVDSVLQDLTPLNLPNVKRRVEWPIGIVDVELKNIVIVYANVSSSNVDLGNTGIWFNASGVETKVSLDWKYTYTASLIPFPISDSGTATAKVNDGDAWLQATMQQKNGTLSIQVTECNTDLSSLDLELQGGQSWLYQWFVYAFKGQIQKSVESALTTQVLAAVSRLNRLLLSLPRQLQVDTTSAVDVTVVDDPILNQNYISVGVMGEFVDIASPSERKHPPKKLPAGLLCIDSDVKMITVALGDYVITSASDVYYKAGRLERVVDRLPQQSLLNTASWRFLIPQLYRKFPNDDMLLNLSAASAPRVSFSRDGIRATTTADMTIEVVDNNEIIPVACISLEVTLHALAEIVGTNITGEASLLDLSLDLKWSTIGTFPVKFVEVATRTILKDVILPLVNYNLKKGFPLPVIPAIEFQEATIRYEDDFLLICTDIRYTGLPLPPPVAPSWSTI</sequence>
<feature type="domain" description="Lipid-binding serum glycoprotein C-terminal" evidence="3">
    <location>
        <begin position="241"/>
        <end position="439"/>
    </location>
</feature>
<protein>
    <recommendedName>
        <fullName evidence="6">Lipid-binding serum glycoprotein C-terminal domain-containing protein</fullName>
    </recommendedName>
</protein>
<dbReference type="EMBL" id="GL377673">
    <property type="protein sequence ID" value="EFJ08508.1"/>
    <property type="molecule type" value="Genomic_DNA"/>
</dbReference>
<dbReference type="AlphaFoldDB" id="D8T4D9"/>
<dbReference type="Pfam" id="PF02886">
    <property type="entry name" value="LBP_BPI_CETP_C"/>
    <property type="match status" value="1"/>
</dbReference>
<dbReference type="Gramene" id="EFJ08508">
    <property type="protein sequence ID" value="EFJ08508"/>
    <property type="gene ID" value="SELMODRAFT_185294"/>
</dbReference>
<dbReference type="PANTHER" id="PTHR46801:SF2">
    <property type="entry name" value="LIPOPOLYSACCHARIDE-BINDING PROTEIN"/>
    <property type="match status" value="1"/>
</dbReference>
<evidence type="ECO:0000256" key="1">
    <source>
        <dbReference type="ARBA" id="ARBA00023180"/>
    </source>
</evidence>
<dbReference type="GO" id="GO:0005615">
    <property type="term" value="C:extracellular space"/>
    <property type="evidence" value="ECO:0007669"/>
    <property type="project" value="InterPro"/>
</dbReference>
<accession>D8T4D9</accession>
<dbReference type="InterPro" id="IPR001124">
    <property type="entry name" value="Lipid-bd_serum_glycop_C"/>
</dbReference>
<dbReference type="PIRSF" id="PIRSF002417">
    <property type="entry name" value="Lipid_binding_protein"/>
    <property type="match status" value="1"/>
</dbReference>
<feature type="domain" description="Lipid-binding serum glycoprotein N-terminal" evidence="2">
    <location>
        <begin position="2"/>
        <end position="222"/>
    </location>
</feature>
<gene>
    <name evidence="4" type="ORF">SELMODRAFT_185294</name>
</gene>
<dbReference type="Pfam" id="PF01273">
    <property type="entry name" value="LBP_BPI_CETP"/>
    <property type="match status" value="1"/>
</dbReference>
<keyword evidence="5" id="KW-1185">Reference proteome</keyword>
<evidence type="ECO:0008006" key="6">
    <source>
        <dbReference type="Google" id="ProtNLM"/>
    </source>
</evidence>
<proteinExistence type="predicted"/>
<dbReference type="KEGG" id="smo:SELMODRAFT_185294"/>
<dbReference type="OrthoDB" id="10255543at2759"/>
<dbReference type="SUPFAM" id="SSF55394">
    <property type="entry name" value="Bactericidal permeability-increasing protein, BPI"/>
    <property type="match status" value="2"/>
</dbReference>
<dbReference type="FunCoup" id="D8T4D9">
    <property type="interactions" value="1464"/>
</dbReference>
<reference evidence="4 5" key="1">
    <citation type="journal article" date="2011" name="Science">
        <title>The Selaginella genome identifies genetic changes associated with the evolution of vascular plants.</title>
        <authorList>
            <person name="Banks J.A."/>
            <person name="Nishiyama T."/>
            <person name="Hasebe M."/>
            <person name="Bowman J.L."/>
            <person name="Gribskov M."/>
            <person name="dePamphilis C."/>
            <person name="Albert V.A."/>
            <person name="Aono N."/>
            <person name="Aoyama T."/>
            <person name="Ambrose B.A."/>
            <person name="Ashton N.W."/>
            <person name="Axtell M.J."/>
            <person name="Barker E."/>
            <person name="Barker M.S."/>
            <person name="Bennetzen J.L."/>
            <person name="Bonawitz N.D."/>
            <person name="Chapple C."/>
            <person name="Cheng C."/>
            <person name="Correa L.G."/>
            <person name="Dacre M."/>
            <person name="DeBarry J."/>
            <person name="Dreyer I."/>
            <person name="Elias M."/>
            <person name="Engstrom E.M."/>
            <person name="Estelle M."/>
            <person name="Feng L."/>
            <person name="Finet C."/>
            <person name="Floyd S.K."/>
            <person name="Frommer W.B."/>
            <person name="Fujita T."/>
            <person name="Gramzow L."/>
            <person name="Gutensohn M."/>
            <person name="Harholt J."/>
            <person name="Hattori M."/>
            <person name="Heyl A."/>
            <person name="Hirai T."/>
            <person name="Hiwatashi Y."/>
            <person name="Ishikawa M."/>
            <person name="Iwata M."/>
            <person name="Karol K.G."/>
            <person name="Koehler B."/>
            <person name="Kolukisaoglu U."/>
            <person name="Kubo M."/>
            <person name="Kurata T."/>
            <person name="Lalonde S."/>
            <person name="Li K."/>
            <person name="Li Y."/>
            <person name="Litt A."/>
            <person name="Lyons E."/>
            <person name="Manning G."/>
            <person name="Maruyama T."/>
            <person name="Michael T.P."/>
            <person name="Mikami K."/>
            <person name="Miyazaki S."/>
            <person name="Morinaga S."/>
            <person name="Murata T."/>
            <person name="Mueller-Roeber B."/>
            <person name="Nelson D.R."/>
            <person name="Obara M."/>
            <person name="Oguri Y."/>
            <person name="Olmstead R.G."/>
            <person name="Onodera N."/>
            <person name="Petersen B.L."/>
            <person name="Pils B."/>
            <person name="Prigge M."/>
            <person name="Rensing S.A."/>
            <person name="Riano-Pachon D.M."/>
            <person name="Roberts A.W."/>
            <person name="Sato Y."/>
            <person name="Scheller H.V."/>
            <person name="Schulz B."/>
            <person name="Schulz C."/>
            <person name="Shakirov E.V."/>
            <person name="Shibagaki N."/>
            <person name="Shinohara N."/>
            <person name="Shippen D.E."/>
            <person name="Soerensen I."/>
            <person name="Sotooka R."/>
            <person name="Sugimoto N."/>
            <person name="Sugita M."/>
            <person name="Sumikawa N."/>
            <person name="Tanurdzic M."/>
            <person name="Theissen G."/>
            <person name="Ulvskov P."/>
            <person name="Wakazuki S."/>
            <person name="Weng J.K."/>
            <person name="Willats W.W."/>
            <person name="Wipf D."/>
            <person name="Wolf P.G."/>
            <person name="Yang L."/>
            <person name="Zimmer A.D."/>
            <person name="Zhu Q."/>
            <person name="Mitros T."/>
            <person name="Hellsten U."/>
            <person name="Loque D."/>
            <person name="Otillar R."/>
            <person name="Salamov A."/>
            <person name="Schmutz J."/>
            <person name="Shapiro H."/>
            <person name="Lindquist E."/>
            <person name="Lucas S."/>
            <person name="Rokhsar D."/>
            <person name="Grigoriev I.V."/>
        </authorList>
    </citation>
    <scope>NUCLEOTIDE SEQUENCE [LARGE SCALE GENOMIC DNA]</scope>
</reference>
<dbReference type="GO" id="GO:1903409">
    <property type="term" value="P:reactive oxygen species biosynthetic process"/>
    <property type="evidence" value="ECO:0000318"/>
    <property type="project" value="GO_Central"/>
</dbReference>
<organism evidence="5">
    <name type="scientific">Selaginella moellendorffii</name>
    <name type="common">Spikemoss</name>
    <dbReference type="NCBI Taxonomy" id="88036"/>
    <lineage>
        <taxon>Eukaryota</taxon>
        <taxon>Viridiplantae</taxon>
        <taxon>Streptophyta</taxon>
        <taxon>Embryophyta</taxon>
        <taxon>Tracheophyta</taxon>
        <taxon>Lycopodiopsida</taxon>
        <taxon>Selaginellales</taxon>
        <taxon>Selaginellaceae</taxon>
        <taxon>Selaginella</taxon>
    </lineage>
</organism>